<keyword evidence="1" id="KW-0808">Transferase</keyword>
<organism evidence="1 2">
    <name type="scientific">Thermoproteus sp. AZ2</name>
    <dbReference type="NCBI Taxonomy" id="1609232"/>
    <lineage>
        <taxon>Archaea</taxon>
        <taxon>Thermoproteota</taxon>
        <taxon>Thermoprotei</taxon>
        <taxon>Thermoproteales</taxon>
        <taxon>Thermoproteaceae</taxon>
        <taxon>Thermoproteus</taxon>
    </lineage>
</organism>
<protein>
    <submittedName>
        <fullName evidence="1">Glycerate kinase</fullName>
    </submittedName>
</protein>
<proteinExistence type="predicted"/>
<gene>
    <name evidence="1" type="ORF">TU35_001275</name>
</gene>
<accession>A0ACC6UZ95</accession>
<comment type="caution">
    <text evidence="1">The sequence shown here is derived from an EMBL/GenBank/DDBJ whole genome shotgun (WGS) entry which is preliminary data.</text>
</comment>
<sequence>MVLDTRPPLIEAILRAADLIPLTKSRAGPLGDIRLVAIGKGASAMAQALAEVARIEDGLVVSPADVPPPKGLRLIVADHPRPSARSFRAGREVLDYVSSLGRGDTLVLAISGGASALAEVPLISEEDLLAVWNLLLTSGLDIHEVNAVRKRLSAIKGGRLGALAAGRGVRVVNVVASDVPCDDPSDVGSGPGVPDNTTPEDAYRALKIRGLWGRLPESAKALIESMRGRADTPRQFPHEVRVVARNADVLEAVKRSFGGEAITSCAVGEARELGKAVAYIARERGAPIILGGEPSVTVRGRGRGGRTTEFALAFALHARGGLAALALATDGLDGNTGVAGVWADPLLLGDLEALGLSVEELFADNDTYRPFEATGRVVATGPTGTNLNLVFYIDRWSRLSKLLGLEAGGEVQEGQINGHV</sequence>
<name>A0ACC6UZ95_9CREN</name>
<dbReference type="EMBL" id="JZWT02000003">
    <property type="protein sequence ID" value="MFB6489871.1"/>
    <property type="molecule type" value="Genomic_DNA"/>
</dbReference>
<reference evidence="1" key="1">
    <citation type="submission" date="2024-07" db="EMBL/GenBank/DDBJ databases">
        <title>Metagenome and Metagenome-Assembled Genomes of Archaea from a hot spring from the geothermal field of Los Azufres, Mexico.</title>
        <authorList>
            <person name="Marin-Paredes R."/>
            <person name="Martinez-Romero E."/>
            <person name="Servin-Garciduenas L.E."/>
        </authorList>
    </citation>
    <scope>NUCLEOTIDE SEQUENCE</scope>
</reference>
<keyword evidence="1" id="KW-0418">Kinase</keyword>
<evidence type="ECO:0000313" key="1">
    <source>
        <dbReference type="EMBL" id="MFB6489871.1"/>
    </source>
</evidence>
<evidence type="ECO:0000313" key="2">
    <source>
        <dbReference type="Proteomes" id="UP000033636"/>
    </source>
</evidence>
<dbReference type="Proteomes" id="UP000033636">
    <property type="component" value="Unassembled WGS sequence"/>
</dbReference>